<accession>A0AAD7W1V5</accession>
<dbReference type="AlphaFoldDB" id="A0AAD7W1V5"/>
<feature type="region of interest" description="Disordered" evidence="1">
    <location>
        <begin position="40"/>
        <end position="96"/>
    </location>
</feature>
<name>A0AAD7W1V5_9TELE</name>
<feature type="region of interest" description="Disordered" evidence="1">
    <location>
        <begin position="1"/>
        <end position="21"/>
    </location>
</feature>
<reference evidence="2" key="1">
    <citation type="journal article" date="2023" name="Science">
        <title>Genome structures resolve the early diversification of teleost fishes.</title>
        <authorList>
            <person name="Parey E."/>
            <person name="Louis A."/>
            <person name="Montfort J."/>
            <person name="Bouchez O."/>
            <person name="Roques C."/>
            <person name="Iampietro C."/>
            <person name="Lluch J."/>
            <person name="Castinel A."/>
            <person name="Donnadieu C."/>
            <person name="Desvignes T."/>
            <person name="Floi Bucao C."/>
            <person name="Jouanno E."/>
            <person name="Wen M."/>
            <person name="Mejri S."/>
            <person name="Dirks R."/>
            <person name="Jansen H."/>
            <person name="Henkel C."/>
            <person name="Chen W.J."/>
            <person name="Zahm M."/>
            <person name="Cabau C."/>
            <person name="Klopp C."/>
            <person name="Thompson A.W."/>
            <person name="Robinson-Rechavi M."/>
            <person name="Braasch I."/>
            <person name="Lecointre G."/>
            <person name="Bobe J."/>
            <person name="Postlethwait J.H."/>
            <person name="Berthelot C."/>
            <person name="Roest Crollius H."/>
            <person name="Guiguen Y."/>
        </authorList>
    </citation>
    <scope>NUCLEOTIDE SEQUENCE</scope>
    <source>
        <strain evidence="2">NC1722</strain>
    </source>
</reference>
<dbReference type="Proteomes" id="UP001221898">
    <property type="component" value="Unassembled WGS sequence"/>
</dbReference>
<proteinExistence type="predicted"/>
<dbReference type="EMBL" id="JAINUG010000364">
    <property type="protein sequence ID" value="KAJ8373366.1"/>
    <property type="molecule type" value="Genomic_DNA"/>
</dbReference>
<comment type="caution">
    <text evidence="2">The sequence shown here is derived from an EMBL/GenBank/DDBJ whole genome shotgun (WGS) entry which is preliminary data.</text>
</comment>
<evidence type="ECO:0000313" key="2">
    <source>
        <dbReference type="EMBL" id="KAJ8373366.1"/>
    </source>
</evidence>
<sequence length="96" mass="10297">MKGTLPCLMSSPAAPPRPPSARWLTSGQQWLRNLTVTNAARLPRGMRPPHSSPGVTSPANHHQPIGSTRDLVAQPISSVTDSSRADDNQRAGIYAF</sequence>
<organism evidence="2 3">
    <name type="scientific">Aldrovandia affinis</name>
    <dbReference type="NCBI Taxonomy" id="143900"/>
    <lineage>
        <taxon>Eukaryota</taxon>
        <taxon>Metazoa</taxon>
        <taxon>Chordata</taxon>
        <taxon>Craniata</taxon>
        <taxon>Vertebrata</taxon>
        <taxon>Euteleostomi</taxon>
        <taxon>Actinopterygii</taxon>
        <taxon>Neopterygii</taxon>
        <taxon>Teleostei</taxon>
        <taxon>Notacanthiformes</taxon>
        <taxon>Halosauridae</taxon>
        <taxon>Aldrovandia</taxon>
    </lineage>
</organism>
<gene>
    <name evidence="2" type="ORF">AAFF_G00266100</name>
</gene>
<evidence type="ECO:0000256" key="1">
    <source>
        <dbReference type="SAM" id="MobiDB-lite"/>
    </source>
</evidence>
<protein>
    <submittedName>
        <fullName evidence="2">Uncharacterized protein</fullName>
    </submittedName>
</protein>
<evidence type="ECO:0000313" key="3">
    <source>
        <dbReference type="Proteomes" id="UP001221898"/>
    </source>
</evidence>
<keyword evidence="3" id="KW-1185">Reference proteome</keyword>